<keyword evidence="1" id="KW-0472">Membrane</keyword>
<feature type="transmembrane region" description="Helical" evidence="1">
    <location>
        <begin position="47"/>
        <end position="63"/>
    </location>
</feature>
<feature type="transmembrane region" description="Helical" evidence="1">
    <location>
        <begin position="150"/>
        <end position="174"/>
    </location>
</feature>
<evidence type="ECO:0000256" key="1">
    <source>
        <dbReference type="SAM" id="Phobius"/>
    </source>
</evidence>
<name>A0A315XNF3_9EURY</name>
<reference evidence="2 3" key="1">
    <citation type="submission" date="2017-03" db="EMBL/GenBank/DDBJ databases">
        <title>Genome sequence of Methanobrevibacter thaueri.</title>
        <authorList>
            <person name="Poehlein A."/>
            <person name="Seedorf H."/>
            <person name="Daniel R."/>
        </authorList>
    </citation>
    <scope>NUCLEOTIDE SEQUENCE [LARGE SCALE GENOMIC DNA]</scope>
    <source>
        <strain evidence="2 3">DSM 11995</strain>
    </source>
</reference>
<comment type="caution">
    <text evidence="2">The sequence shown here is derived from an EMBL/GenBank/DDBJ whole genome shotgun (WGS) entry which is preliminary data.</text>
</comment>
<feature type="transmembrane region" description="Helical" evidence="1">
    <location>
        <begin position="181"/>
        <end position="198"/>
    </location>
</feature>
<dbReference type="RefSeq" id="WP_243409677.1">
    <property type="nucleotide sequence ID" value="NZ_MZGS01000020.1"/>
</dbReference>
<gene>
    <name evidence="2" type="ORF">MBBTH_09690</name>
</gene>
<dbReference type="AlphaFoldDB" id="A0A315XNF3"/>
<accession>A0A315XNF3</accession>
<evidence type="ECO:0000313" key="2">
    <source>
        <dbReference type="EMBL" id="PWB87404.1"/>
    </source>
</evidence>
<feature type="transmembrane region" description="Helical" evidence="1">
    <location>
        <begin position="123"/>
        <end position="144"/>
    </location>
</feature>
<dbReference type="Proteomes" id="UP000251717">
    <property type="component" value="Unassembled WGS sequence"/>
</dbReference>
<protein>
    <submittedName>
        <fullName evidence="2">Uncharacterized protein</fullName>
    </submittedName>
</protein>
<sequence>MKVNKTILVGAAFILLAGIIFLTDFLNPIIRPVTYLFLMGSSKGKDIIFFGLLGLFIILSQVIKKKIDTTKYLKVSMITGGVLLILGIFLEVLFRMQMGIKLNTVFCSMTNGMSSTSILHTHLIKSILGAVLTQIMGPFIQSGINTGVGLYAYVPSFAFLVILLIPILFVAIVLASQKRPWFTNFLLAFFSSCLIIGIVDGGMFATPSYVGILGLYLVYRNGYYMNYIVGKVLKDDSLLEENELNQPVYRNRGFSQKRFIFNRFGIYFFVILVILLRFTVAFAGAEPDYYTVDIVNPSEDIDLGNISVEVIDNEYDNKTNKTTYHIDPQYNEMKLINDLRAPLDNSCEYYTVSWNIYSYLE</sequence>
<feature type="transmembrane region" description="Helical" evidence="1">
    <location>
        <begin position="264"/>
        <end position="285"/>
    </location>
</feature>
<proteinExistence type="predicted"/>
<keyword evidence="1" id="KW-0812">Transmembrane</keyword>
<keyword evidence="1" id="KW-1133">Transmembrane helix</keyword>
<evidence type="ECO:0000313" key="3">
    <source>
        <dbReference type="Proteomes" id="UP000251717"/>
    </source>
</evidence>
<dbReference type="EMBL" id="MZGS01000020">
    <property type="protein sequence ID" value="PWB87404.1"/>
    <property type="molecule type" value="Genomic_DNA"/>
</dbReference>
<feature type="transmembrane region" description="Helical" evidence="1">
    <location>
        <begin position="75"/>
        <end position="94"/>
    </location>
</feature>
<organism evidence="2 3">
    <name type="scientific">Methanobrevibacter thaueri</name>
    <dbReference type="NCBI Taxonomy" id="190975"/>
    <lineage>
        <taxon>Archaea</taxon>
        <taxon>Methanobacteriati</taxon>
        <taxon>Methanobacteriota</taxon>
        <taxon>Methanomada group</taxon>
        <taxon>Methanobacteria</taxon>
        <taxon>Methanobacteriales</taxon>
        <taxon>Methanobacteriaceae</taxon>
        <taxon>Methanobrevibacter</taxon>
    </lineage>
</organism>
<keyword evidence="3" id="KW-1185">Reference proteome</keyword>
<feature type="transmembrane region" description="Helical" evidence="1">
    <location>
        <begin position="6"/>
        <end position="26"/>
    </location>
</feature>